<dbReference type="AlphaFoldDB" id="A0A2S6F3E4"/>
<accession>A0A2S6F3E4</accession>
<dbReference type="REBASE" id="260167">
    <property type="entry name" value="M.LpnLG61ORF3940P"/>
</dbReference>
<dbReference type="Gene3D" id="3.40.50.150">
    <property type="entry name" value="Vaccinia Virus protein VP39"/>
    <property type="match status" value="1"/>
</dbReference>
<dbReference type="GO" id="GO:0009307">
    <property type="term" value="P:DNA restriction-modification system"/>
    <property type="evidence" value="ECO:0007669"/>
    <property type="project" value="InterPro"/>
</dbReference>
<dbReference type="EC" id="2.1.1.72" evidence="2 7"/>
<evidence type="ECO:0000256" key="3">
    <source>
        <dbReference type="ARBA" id="ARBA00022603"/>
    </source>
</evidence>
<dbReference type="Pfam" id="PF02086">
    <property type="entry name" value="MethyltransfD12"/>
    <property type="match status" value="1"/>
</dbReference>
<dbReference type="OrthoDB" id="9805629at2"/>
<proteinExistence type="inferred from homology"/>
<dbReference type="PANTHER" id="PTHR30481">
    <property type="entry name" value="DNA ADENINE METHYLASE"/>
    <property type="match status" value="1"/>
</dbReference>
<evidence type="ECO:0000256" key="6">
    <source>
        <dbReference type="ARBA" id="ARBA00047942"/>
    </source>
</evidence>
<evidence type="ECO:0000256" key="4">
    <source>
        <dbReference type="ARBA" id="ARBA00022679"/>
    </source>
</evidence>
<keyword evidence="3 7" id="KW-0489">Methyltransferase</keyword>
<dbReference type="GO" id="GO:0009007">
    <property type="term" value="F:site-specific DNA-methyltransferase (adenine-specific) activity"/>
    <property type="evidence" value="ECO:0007669"/>
    <property type="project" value="UniProtKB-UniRule"/>
</dbReference>
<comment type="catalytic activity">
    <reaction evidence="6 7">
        <text>a 2'-deoxyadenosine in DNA + S-adenosyl-L-methionine = an N(6)-methyl-2'-deoxyadenosine in DNA + S-adenosyl-L-homocysteine + H(+)</text>
        <dbReference type="Rhea" id="RHEA:15197"/>
        <dbReference type="Rhea" id="RHEA-COMP:12418"/>
        <dbReference type="Rhea" id="RHEA-COMP:12419"/>
        <dbReference type="ChEBI" id="CHEBI:15378"/>
        <dbReference type="ChEBI" id="CHEBI:57856"/>
        <dbReference type="ChEBI" id="CHEBI:59789"/>
        <dbReference type="ChEBI" id="CHEBI:90615"/>
        <dbReference type="ChEBI" id="CHEBI:90616"/>
        <dbReference type="EC" id="2.1.1.72"/>
    </reaction>
</comment>
<dbReference type="GO" id="GO:0043565">
    <property type="term" value="F:sequence-specific DNA binding"/>
    <property type="evidence" value="ECO:0007669"/>
    <property type="project" value="TreeGrafter"/>
</dbReference>
<reference evidence="8 9" key="1">
    <citation type="submission" date="2018-02" db="EMBL/GenBank/DDBJ databases">
        <title>Draft genome sequences of four Legionella pneumophila clinical strains isolated in Ontario.</title>
        <authorList>
            <person name="Fortuna A."/>
            <person name="Ramnarine R."/>
            <person name="Li A."/>
            <person name="Frantz C."/>
            <person name="Mallo G."/>
        </authorList>
    </citation>
    <scope>NUCLEOTIDE SEQUENCE [LARGE SCALE GENOMIC DNA]</scope>
    <source>
        <strain evidence="8 9">LG61</strain>
    </source>
</reference>
<name>A0A2S6F3E4_LEGPN</name>
<dbReference type="GO" id="GO:0006298">
    <property type="term" value="P:mismatch repair"/>
    <property type="evidence" value="ECO:0007669"/>
    <property type="project" value="TreeGrafter"/>
</dbReference>
<evidence type="ECO:0000256" key="2">
    <source>
        <dbReference type="ARBA" id="ARBA00011900"/>
    </source>
</evidence>
<dbReference type="PRINTS" id="PR00505">
    <property type="entry name" value="D12N6MTFRASE"/>
</dbReference>
<sequence>MVKIRPFLKWAGSKYNCLNEIISSLPTGQRLIEPFAGSGVVFMNTSYSSYLLAESNSDLVNIYRVLKINGESFIDYCQQYFTPEANCKEKYYELRSEFNNLMDSNQKSAVFLYLNRHGYNGLCRYNSKGKYNVPFGLYEKPYFPRKEMMLFYKKCPSAQFIHGDFRNTFALAEPGDVIYCDPPYVPLTENNQTLPYNQKLFSLEDQIELAELARETASKGIPVIISNHDTEFTRHYYKKAQIKSFYVPRWISCRSQLRLPVKELIAIFNCPS</sequence>
<dbReference type="InterPro" id="IPR012263">
    <property type="entry name" value="M_m6A_EcoRV"/>
</dbReference>
<dbReference type="SUPFAM" id="SSF53335">
    <property type="entry name" value="S-adenosyl-L-methionine-dependent methyltransferases"/>
    <property type="match status" value="1"/>
</dbReference>
<evidence type="ECO:0000256" key="7">
    <source>
        <dbReference type="RuleBase" id="RU361257"/>
    </source>
</evidence>
<protein>
    <recommendedName>
        <fullName evidence="2 7">Site-specific DNA-methyltransferase (adenine-specific)</fullName>
        <ecNumber evidence="2 7">2.1.1.72</ecNumber>
    </recommendedName>
</protein>
<keyword evidence="5 7" id="KW-0949">S-adenosyl-L-methionine</keyword>
<dbReference type="InterPro" id="IPR012327">
    <property type="entry name" value="MeTrfase_D12"/>
</dbReference>
<dbReference type="Proteomes" id="UP000239239">
    <property type="component" value="Unassembled WGS sequence"/>
</dbReference>
<dbReference type="GO" id="GO:0032259">
    <property type="term" value="P:methylation"/>
    <property type="evidence" value="ECO:0007669"/>
    <property type="project" value="UniProtKB-KW"/>
</dbReference>
<dbReference type="NCBIfam" id="TIGR00571">
    <property type="entry name" value="dam"/>
    <property type="match status" value="1"/>
</dbReference>
<evidence type="ECO:0000256" key="5">
    <source>
        <dbReference type="ARBA" id="ARBA00022691"/>
    </source>
</evidence>
<evidence type="ECO:0000256" key="1">
    <source>
        <dbReference type="ARBA" id="ARBA00006594"/>
    </source>
</evidence>
<dbReference type="PIRSF" id="PIRSF000398">
    <property type="entry name" value="M_m6A_EcoRV"/>
    <property type="match status" value="1"/>
</dbReference>
<keyword evidence="4 7" id="KW-0808">Transferase</keyword>
<organism evidence="8 9">
    <name type="scientific">Legionella pneumophila</name>
    <dbReference type="NCBI Taxonomy" id="446"/>
    <lineage>
        <taxon>Bacteria</taxon>
        <taxon>Pseudomonadati</taxon>
        <taxon>Pseudomonadota</taxon>
        <taxon>Gammaproteobacteria</taxon>
        <taxon>Legionellales</taxon>
        <taxon>Legionellaceae</taxon>
        <taxon>Legionella</taxon>
    </lineage>
</organism>
<comment type="similarity">
    <text evidence="1 7">Belongs to the N(4)/N(6)-methyltransferase family.</text>
</comment>
<gene>
    <name evidence="8" type="ORF">C3928_03940</name>
</gene>
<evidence type="ECO:0000313" key="8">
    <source>
        <dbReference type="EMBL" id="PPK31947.1"/>
    </source>
</evidence>
<dbReference type="InterPro" id="IPR002052">
    <property type="entry name" value="DNA_methylase_N6_adenine_CS"/>
</dbReference>
<dbReference type="InterPro" id="IPR029063">
    <property type="entry name" value="SAM-dependent_MTases_sf"/>
</dbReference>
<dbReference type="PANTHER" id="PTHR30481:SF3">
    <property type="entry name" value="DNA ADENINE METHYLASE"/>
    <property type="match status" value="1"/>
</dbReference>
<dbReference type="InterPro" id="IPR023095">
    <property type="entry name" value="Ade_MeTrfase_dom_2"/>
</dbReference>
<dbReference type="Gene3D" id="1.10.1020.10">
    <property type="entry name" value="Adenine-specific Methyltransferase, Domain 2"/>
    <property type="match status" value="1"/>
</dbReference>
<comment type="caution">
    <text evidence="8">The sequence shown here is derived from an EMBL/GenBank/DDBJ whole genome shotgun (WGS) entry which is preliminary data.</text>
</comment>
<dbReference type="EMBL" id="PQWY01000006">
    <property type="protein sequence ID" value="PPK31947.1"/>
    <property type="molecule type" value="Genomic_DNA"/>
</dbReference>
<dbReference type="PROSITE" id="PS00092">
    <property type="entry name" value="N6_MTASE"/>
    <property type="match status" value="1"/>
</dbReference>
<dbReference type="GO" id="GO:1904047">
    <property type="term" value="F:S-adenosyl-L-methionine binding"/>
    <property type="evidence" value="ECO:0007669"/>
    <property type="project" value="TreeGrafter"/>
</dbReference>
<evidence type="ECO:0000313" key="9">
    <source>
        <dbReference type="Proteomes" id="UP000239239"/>
    </source>
</evidence>
<dbReference type="RefSeq" id="WP_027228650.1">
    <property type="nucleotide sequence ID" value="NZ_CP017601.1"/>
</dbReference>